<gene>
    <name evidence="1" type="ORF">WCY31_03085</name>
</gene>
<protein>
    <submittedName>
        <fullName evidence="1">Uncharacterized protein</fullName>
    </submittedName>
</protein>
<organism evidence="1 2">
    <name type="scientific">Sulfurimonas diazotrophicus</name>
    <dbReference type="NCBI Taxonomy" id="3131939"/>
    <lineage>
        <taxon>Bacteria</taxon>
        <taxon>Pseudomonadati</taxon>
        <taxon>Campylobacterota</taxon>
        <taxon>Epsilonproteobacteria</taxon>
        <taxon>Campylobacterales</taxon>
        <taxon>Sulfurimonadaceae</taxon>
        <taxon>Sulfurimonas</taxon>
    </lineage>
</organism>
<dbReference type="EMBL" id="CP147920">
    <property type="protein sequence ID" value="XAU15691.1"/>
    <property type="molecule type" value="Genomic_DNA"/>
</dbReference>
<sequence>MITVKMEKECGCFKRSDYEAVKTFENKDDALLYAQELCSDMNETFCQKHVFRVTETADNEMTINLAMNG</sequence>
<dbReference type="Proteomes" id="UP001447842">
    <property type="component" value="Chromosome"/>
</dbReference>
<evidence type="ECO:0000313" key="2">
    <source>
        <dbReference type="Proteomes" id="UP001447842"/>
    </source>
</evidence>
<evidence type="ECO:0000313" key="1">
    <source>
        <dbReference type="EMBL" id="XAU15691.1"/>
    </source>
</evidence>
<name>A0ABZ3HBP8_9BACT</name>
<accession>A0ABZ3HBP8</accession>
<keyword evidence="2" id="KW-1185">Reference proteome</keyword>
<reference evidence="1 2" key="1">
    <citation type="submission" date="2024-03" db="EMBL/GenBank/DDBJ databases">
        <title>Sulfurimonas sp. HSL3-1.</title>
        <authorList>
            <person name="Wang S."/>
        </authorList>
    </citation>
    <scope>NUCLEOTIDE SEQUENCE [LARGE SCALE GENOMIC DNA]</scope>
    <source>
        <strain evidence="1 2">HSL3-1</strain>
    </source>
</reference>
<dbReference type="RefSeq" id="WP_345970791.1">
    <property type="nucleotide sequence ID" value="NZ_CP147920.1"/>
</dbReference>
<proteinExistence type="predicted"/>